<dbReference type="EMBL" id="FYEH01000004">
    <property type="protein sequence ID" value="SNB65516.1"/>
    <property type="molecule type" value="Genomic_DNA"/>
</dbReference>
<evidence type="ECO:0000313" key="2">
    <source>
        <dbReference type="EMBL" id="SNB65516.1"/>
    </source>
</evidence>
<dbReference type="PANTHER" id="PTHR33608">
    <property type="entry name" value="BLL2464 PROTEIN"/>
    <property type="match status" value="1"/>
</dbReference>
<dbReference type="AlphaFoldDB" id="A0A212R121"/>
<evidence type="ECO:0000313" key="3">
    <source>
        <dbReference type="Proteomes" id="UP000197065"/>
    </source>
</evidence>
<dbReference type="InterPro" id="IPR036465">
    <property type="entry name" value="vWFA_dom_sf"/>
</dbReference>
<accession>A0A212R121</accession>
<dbReference type="PANTHER" id="PTHR33608:SF6">
    <property type="entry name" value="BLL2464 PROTEIN"/>
    <property type="match status" value="1"/>
</dbReference>
<proteinExistence type="predicted"/>
<name>A0A212R121_9PROT</name>
<feature type="domain" description="DUF58" evidence="1">
    <location>
        <begin position="48"/>
        <end position="249"/>
    </location>
</feature>
<evidence type="ECO:0000259" key="1">
    <source>
        <dbReference type="Pfam" id="PF01882"/>
    </source>
</evidence>
<dbReference type="Proteomes" id="UP000197065">
    <property type="component" value="Unassembled WGS sequence"/>
</dbReference>
<dbReference type="SUPFAM" id="SSF53300">
    <property type="entry name" value="vWA-like"/>
    <property type="match status" value="1"/>
</dbReference>
<dbReference type="OrthoDB" id="7779014at2"/>
<dbReference type="RefSeq" id="WP_088560864.1">
    <property type="nucleotide sequence ID" value="NZ_FYEH01000004.1"/>
</dbReference>
<dbReference type="Pfam" id="PF01882">
    <property type="entry name" value="DUF58"/>
    <property type="match status" value="1"/>
</dbReference>
<organism evidence="2 3">
    <name type="scientific">Arboricoccus pini</name>
    <dbReference type="NCBI Taxonomy" id="1963835"/>
    <lineage>
        <taxon>Bacteria</taxon>
        <taxon>Pseudomonadati</taxon>
        <taxon>Pseudomonadota</taxon>
        <taxon>Alphaproteobacteria</taxon>
        <taxon>Geminicoccales</taxon>
        <taxon>Geminicoccaceae</taxon>
        <taxon>Arboricoccus</taxon>
    </lineage>
</organism>
<gene>
    <name evidence="2" type="ORF">SAMN07250955_104283</name>
</gene>
<reference evidence="2 3" key="1">
    <citation type="submission" date="2017-06" db="EMBL/GenBank/DDBJ databases">
        <authorList>
            <person name="Kim H.J."/>
            <person name="Triplett B.A."/>
        </authorList>
    </citation>
    <scope>NUCLEOTIDE SEQUENCE [LARGE SCALE GENOMIC DNA]</scope>
    <source>
        <strain evidence="2 3">B29T1</strain>
    </source>
</reference>
<dbReference type="InterPro" id="IPR002881">
    <property type="entry name" value="DUF58"/>
</dbReference>
<protein>
    <recommendedName>
        <fullName evidence="1">DUF58 domain-containing protein</fullName>
    </recommendedName>
</protein>
<sequence length="287" mass="32002">MSPRTTPALVAYRPPHGLTGLRIGAHAGRRQDGQAYFRDLVPFERDPDGRRIDLRASARDPLGRLFVRRLEPRNIITVNIVVDMSGSMGFEGNASRQAIVRDAVQCLIASARAYRDPVGLTLCDGRKSAATPSLRATLRRTVSAEAEALLAAVPPTGGDVVSLEALPSHIGNRPRLIFLLSDFLLPDEVLDRLLQGLSRHYLVALRIEDGSESGAMPRWGLVDLADLETGKRRLMFLRPALRRRWEQAMGELRLRQQRLFASHGRDLLRVVDRFDAEALARHLRSRA</sequence>
<keyword evidence="3" id="KW-1185">Reference proteome</keyword>